<evidence type="ECO:0000256" key="12">
    <source>
        <dbReference type="ARBA" id="ARBA00023114"/>
    </source>
</evidence>
<keyword evidence="13" id="KW-0472">Membrane</keyword>
<dbReference type="InterPro" id="IPR034626">
    <property type="entry name" value="OEP24"/>
</dbReference>
<evidence type="ECO:0000256" key="10">
    <source>
        <dbReference type="ARBA" id="ARBA00022805"/>
    </source>
</evidence>
<dbReference type="Proteomes" id="UP000734854">
    <property type="component" value="Unassembled WGS sequence"/>
</dbReference>
<evidence type="ECO:0000256" key="14">
    <source>
        <dbReference type="SAM" id="MobiDB-lite"/>
    </source>
</evidence>
<dbReference type="GO" id="GO:0034426">
    <property type="term" value="C:etioplast membrane"/>
    <property type="evidence" value="ECO:0007669"/>
    <property type="project" value="UniProtKB-SubCell"/>
</dbReference>
<comment type="function">
    <text evidence="1">High-conductance voltage-dependent solute channel with a slight selectivity for cations transporting triosephosphates, dicarboxylic acids, ATP, inorganic phosphate (Pi), sugars, and positively or negatively charged amino acids.</text>
</comment>
<feature type="region of interest" description="Disordered" evidence="14">
    <location>
        <begin position="1"/>
        <end position="37"/>
    </location>
</feature>
<evidence type="ECO:0000256" key="9">
    <source>
        <dbReference type="ARBA" id="ARBA00022692"/>
    </source>
</evidence>
<reference evidence="15 16" key="1">
    <citation type="submission" date="2020-08" db="EMBL/GenBank/DDBJ databases">
        <title>Plant Genome Project.</title>
        <authorList>
            <person name="Zhang R.-G."/>
        </authorList>
    </citation>
    <scope>NUCLEOTIDE SEQUENCE [LARGE SCALE GENOMIC DNA]</scope>
    <source>
        <tissue evidence="15">Rhizome</tissue>
    </source>
</reference>
<feature type="compositionally biased region" description="Pro residues" evidence="14">
    <location>
        <begin position="1"/>
        <end position="11"/>
    </location>
</feature>
<dbReference type="GO" id="GO:0015288">
    <property type="term" value="F:porin activity"/>
    <property type="evidence" value="ECO:0007669"/>
    <property type="project" value="UniProtKB-KW"/>
</dbReference>
<comment type="subunit">
    <text evidence="4">Homooligomers form large rather nonselective pores in plastidial outer membranes.</text>
</comment>
<keyword evidence="9" id="KW-0812">Transmembrane</keyword>
<evidence type="ECO:0000256" key="11">
    <source>
        <dbReference type="ARBA" id="ARBA00023065"/>
    </source>
</evidence>
<keyword evidence="6" id="KW-1134">Transmembrane beta strand</keyword>
<comment type="subcellular location">
    <subcellularLocation>
        <location evidence="2">Plastid</location>
        <location evidence="2">Chloroplast outer membrane</location>
        <topology evidence="2">Multi-pass membrane protein</topology>
    </subcellularLocation>
    <subcellularLocation>
        <location evidence="3">Plastid</location>
        <location evidence="3">Etioplast membrane</location>
        <topology evidence="3">Multi-pass membrane protein</topology>
    </subcellularLocation>
</comment>
<evidence type="ECO:0000256" key="13">
    <source>
        <dbReference type="ARBA" id="ARBA00023136"/>
    </source>
</evidence>
<feature type="compositionally biased region" description="Low complexity" evidence="14">
    <location>
        <begin position="12"/>
        <end position="23"/>
    </location>
</feature>
<dbReference type="PANTHER" id="PTHR35284:SF1">
    <property type="entry name" value="OUTER ENVELOPE PORE PROTEIN 24A, CHLOROPLASTIC-RELATED"/>
    <property type="match status" value="1"/>
</dbReference>
<comment type="caution">
    <text evidence="15">The sequence shown here is derived from an EMBL/GenBank/DDBJ whole genome shotgun (WGS) entry which is preliminary data.</text>
</comment>
<feature type="compositionally biased region" description="Basic and acidic residues" evidence="14">
    <location>
        <begin position="24"/>
        <end position="35"/>
    </location>
</feature>
<protein>
    <submittedName>
        <fullName evidence="15">Uncharacterized protein</fullName>
    </submittedName>
</protein>
<evidence type="ECO:0000256" key="3">
    <source>
        <dbReference type="ARBA" id="ARBA00004441"/>
    </source>
</evidence>
<dbReference type="GO" id="GO:0034765">
    <property type="term" value="P:regulation of monoatomic ion transmembrane transport"/>
    <property type="evidence" value="ECO:0007669"/>
    <property type="project" value="InterPro"/>
</dbReference>
<evidence type="ECO:0000256" key="5">
    <source>
        <dbReference type="ARBA" id="ARBA00022448"/>
    </source>
</evidence>
<dbReference type="EMBL" id="JACMSC010000006">
    <property type="protein sequence ID" value="KAG6517894.1"/>
    <property type="molecule type" value="Genomic_DNA"/>
</dbReference>
<sequence>MADSLRPPPSPSSSNSISIAASSRPDKGQKDERAKMKTTVKGKYEVNNSAAAAAAATTISFHAGDGRLKASATEATFANGSSLDGLVLSFEKPGAFILDYTDVRFQFMNSFKVVEKTVNLTYTHARAANRTTIDGSLVFDPANKVSVNYAFGSGNCKVKYWYAHGELKRTVLEPCYDVSKNAWDFAMIKKFEGGDSLKATYHTTTKNLGLEWNRDSQEKGCFKAEESAPVYGSSEKSNCRSYRRIESPMFAFAYISLIHYAVLSATILEDYSDISIDEFGRQADDSQTDDGEYLAL</sequence>
<keyword evidence="10" id="KW-1002">Plastid outer membrane</keyword>
<proteinExistence type="predicted"/>
<evidence type="ECO:0000313" key="15">
    <source>
        <dbReference type="EMBL" id="KAG6517894.1"/>
    </source>
</evidence>
<keyword evidence="11" id="KW-0406">Ion transport</keyword>
<keyword evidence="12" id="KW-0626">Porin</keyword>
<keyword evidence="8" id="KW-0934">Plastid</keyword>
<keyword evidence="16" id="KW-1185">Reference proteome</keyword>
<keyword evidence="5" id="KW-0813">Transport</keyword>
<dbReference type="GO" id="GO:0046930">
    <property type="term" value="C:pore complex"/>
    <property type="evidence" value="ECO:0007669"/>
    <property type="project" value="UniProtKB-KW"/>
</dbReference>
<evidence type="ECO:0000256" key="2">
    <source>
        <dbReference type="ARBA" id="ARBA00004396"/>
    </source>
</evidence>
<dbReference type="GO" id="GO:0022843">
    <property type="term" value="F:voltage-gated monoatomic cation channel activity"/>
    <property type="evidence" value="ECO:0007669"/>
    <property type="project" value="InterPro"/>
</dbReference>
<evidence type="ECO:0000256" key="8">
    <source>
        <dbReference type="ARBA" id="ARBA00022640"/>
    </source>
</evidence>
<organism evidence="15 16">
    <name type="scientific">Zingiber officinale</name>
    <name type="common">Ginger</name>
    <name type="synonym">Amomum zingiber</name>
    <dbReference type="NCBI Taxonomy" id="94328"/>
    <lineage>
        <taxon>Eukaryota</taxon>
        <taxon>Viridiplantae</taxon>
        <taxon>Streptophyta</taxon>
        <taxon>Embryophyta</taxon>
        <taxon>Tracheophyta</taxon>
        <taxon>Spermatophyta</taxon>
        <taxon>Magnoliopsida</taxon>
        <taxon>Liliopsida</taxon>
        <taxon>Zingiberales</taxon>
        <taxon>Zingiberaceae</taxon>
        <taxon>Zingiber</taxon>
    </lineage>
</organism>
<dbReference type="PANTHER" id="PTHR35284">
    <property type="entry name" value="OUTER ENVELOPE PORE PROTEIN 24A, CHLOROPLASTIC-RELATED"/>
    <property type="match status" value="1"/>
</dbReference>
<evidence type="ECO:0000256" key="1">
    <source>
        <dbReference type="ARBA" id="ARBA00002327"/>
    </source>
</evidence>
<evidence type="ECO:0000313" key="16">
    <source>
        <dbReference type="Proteomes" id="UP000734854"/>
    </source>
</evidence>
<keyword evidence="7" id="KW-0150">Chloroplast</keyword>
<evidence type="ECO:0000256" key="7">
    <source>
        <dbReference type="ARBA" id="ARBA00022528"/>
    </source>
</evidence>
<evidence type="ECO:0000256" key="4">
    <source>
        <dbReference type="ARBA" id="ARBA00011593"/>
    </source>
</evidence>
<gene>
    <name evidence="15" type="ORF">ZIOFF_021293</name>
</gene>
<dbReference type="GO" id="GO:0009707">
    <property type="term" value="C:chloroplast outer membrane"/>
    <property type="evidence" value="ECO:0007669"/>
    <property type="project" value="UniProtKB-SubCell"/>
</dbReference>
<dbReference type="AlphaFoldDB" id="A0A8J5LLY0"/>
<evidence type="ECO:0000256" key="6">
    <source>
        <dbReference type="ARBA" id="ARBA00022452"/>
    </source>
</evidence>
<name>A0A8J5LLY0_ZINOF</name>
<accession>A0A8J5LLY0</accession>